<dbReference type="GO" id="GO:0051879">
    <property type="term" value="F:Hsp90 protein binding"/>
    <property type="evidence" value="ECO:0007669"/>
    <property type="project" value="TreeGrafter"/>
</dbReference>
<evidence type="ECO:0000313" key="4">
    <source>
        <dbReference type="EMBL" id="CCC53418.1"/>
    </source>
</evidence>
<reference evidence="4" key="1">
    <citation type="journal article" date="2012" name="Proc. Natl. Acad. Sci. U.S.A.">
        <title>Antigenic diversity is generated by distinct evolutionary mechanisms in African trypanosome species.</title>
        <authorList>
            <person name="Jackson A.P."/>
            <person name="Berry A."/>
            <person name="Aslett M."/>
            <person name="Allison H.C."/>
            <person name="Burton P."/>
            <person name="Vavrova-Anderson J."/>
            <person name="Brown R."/>
            <person name="Browne H."/>
            <person name="Corton N."/>
            <person name="Hauser H."/>
            <person name="Gamble J."/>
            <person name="Gilderthorp R."/>
            <person name="Marcello L."/>
            <person name="McQuillan J."/>
            <person name="Otto T.D."/>
            <person name="Quail M.A."/>
            <person name="Sanders M.J."/>
            <person name="van Tonder A."/>
            <person name="Ginger M.L."/>
            <person name="Field M.C."/>
            <person name="Barry J.D."/>
            <person name="Hertz-Fowler C."/>
            <person name="Berriman M."/>
        </authorList>
    </citation>
    <scope>NUCLEOTIDE SEQUENCE</scope>
    <source>
        <strain evidence="4">Y486</strain>
    </source>
</reference>
<dbReference type="InterPro" id="IPR011990">
    <property type="entry name" value="TPR-like_helical_dom_sf"/>
</dbReference>
<evidence type="ECO:0000256" key="2">
    <source>
        <dbReference type="ARBA" id="ARBA00022803"/>
    </source>
</evidence>
<dbReference type="SMART" id="SM00028">
    <property type="entry name" value="TPR"/>
    <property type="match status" value="2"/>
</dbReference>
<keyword evidence="2 3" id="KW-0802">TPR repeat</keyword>
<dbReference type="AlphaFoldDB" id="G0UC70"/>
<evidence type="ECO:0000256" key="1">
    <source>
        <dbReference type="ARBA" id="ARBA00022737"/>
    </source>
</evidence>
<dbReference type="Pfam" id="PF07719">
    <property type="entry name" value="TPR_2"/>
    <property type="match status" value="1"/>
</dbReference>
<dbReference type="VEuPathDB" id="TriTrypDB:TvY486_1109020"/>
<organism evidence="4">
    <name type="scientific">Trypanosoma vivax (strain Y486)</name>
    <dbReference type="NCBI Taxonomy" id="1055687"/>
    <lineage>
        <taxon>Eukaryota</taxon>
        <taxon>Discoba</taxon>
        <taxon>Euglenozoa</taxon>
        <taxon>Kinetoplastea</taxon>
        <taxon>Metakinetoplastina</taxon>
        <taxon>Trypanosomatida</taxon>
        <taxon>Trypanosomatidae</taxon>
        <taxon>Trypanosoma</taxon>
        <taxon>Duttonella</taxon>
    </lineage>
</organism>
<proteinExistence type="predicted"/>
<sequence>MSLLEPPQLASFEPVDGEDRPPPPSVSEYPIGCEVELVDVGAAKIAQTEELWEPFMDQLFAQGRRTVRVVRHQGDYTFVSFDEGDVQIGCTLYRACLGDAKIKFKEQIPSFSCNVPPVLAGRSNKADGDALFELYTSGNEEDKRGQRNSVGFSGCGSPKAGGCSEGQAISGSDMFVERPVNPDAGESAGGAVVHQQQTPAAFRKYQIAMWKGYEMIQKEQFREALKYYTVALRYSTDGGARALSNRSAAFLGMNDPESAYADALMVTEVAPKWADGYIRLGNTLRGMKQYKKAHSMYEKALSLDSGNVTIPYLLESNYMAMLYATKLVNKRMVALSLEKATMSAILTTRKDIFPCLFSWAETATTITLLEPIAASTTSKPSRICDECYRPLTQAEEFAASLPGVQVDVLDSLFAPSQRVHCSAECGSAYCSESCRAKAWYAHHSVECPVRGKWGNAFHGMRSIFNAFADEYNAYTYKTGVAKGSCANASRCSGGEGAIVQTRVCASQYGAAAIIACVRLACRMLVEMVCSKFPLEDSVCIFKWLLPAESDHSPGLPQNEQEGLPSLILNKLLMPVFAALEPHFTLEEKKLLTFGVFYRCYERARYNCIRLRISLWPHIQRKAHQCLALPHAGDSVCSGASSNTSMWNSLPFISGEAQAQQLRNIISTPTESMPGYFECLAVFRVFSVAFAPKRNEMNFNLRLRTDVESSAVIRVQLLSEAKKGTRILVDHANTAFFAESLK</sequence>
<name>G0UC70_TRYVY</name>
<dbReference type="PROSITE" id="PS50005">
    <property type="entry name" value="TPR"/>
    <property type="match status" value="1"/>
</dbReference>
<keyword evidence="1" id="KW-0677">Repeat</keyword>
<dbReference type="SUPFAM" id="SSF48452">
    <property type="entry name" value="TPR-like"/>
    <property type="match status" value="1"/>
</dbReference>
<gene>
    <name evidence="4" type="ORF">TVY486_1109020</name>
</gene>
<protein>
    <submittedName>
        <fullName evidence="4">Uncharacterized protein</fullName>
    </submittedName>
</protein>
<accession>G0UC70</accession>
<dbReference type="InterPro" id="IPR013105">
    <property type="entry name" value="TPR_2"/>
</dbReference>
<dbReference type="PANTHER" id="PTHR22904">
    <property type="entry name" value="TPR REPEAT CONTAINING PROTEIN"/>
    <property type="match status" value="1"/>
</dbReference>
<dbReference type="Gene3D" id="1.25.40.10">
    <property type="entry name" value="Tetratricopeptide repeat domain"/>
    <property type="match status" value="1"/>
</dbReference>
<dbReference type="EMBL" id="HE573027">
    <property type="protein sequence ID" value="CCC53418.1"/>
    <property type="molecule type" value="Genomic_DNA"/>
</dbReference>
<feature type="repeat" description="TPR" evidence="3">
    <location>
        <begin position="274"/>
        <end position="307"/>
    </location>
</feature>
<dbReference type="InterPro" id="IPR019734">
    <property type="entry name" value="TPR_rpt"/>
</dbReference>
<evidence type="ECO:0000256" key="3">
    <source>
        <dbReference type="PROSITE-ProRule" id="PRU00339"/>
    </source>
</evidence>
<dbReference type="PANTHER" id="PTHR22904:SF523">
    <property type="entry name" value="STRESS-INDUCED-PHOSPHOPROTEIN 1"/>
    <property type="match status" value="1"/>
</dbReference>